<dbReference type="GO" id="GO:0043041">
    <property type="term" value="P:amino acid activation for nonribosomal peptide biosynthetic process"/>
    <property type="evidence" value="ECO:0007669"/>
    <property type="project" value="TreeGrafter"/>
</dbReference>
<dbReference type="InterPro" id="IPR009081">
    <property type="entry name" value="PP-bd_ACP"/>
</dbReference>
<dbReference type="GO" id="GO:0016874">
    <property type="term" value="F:ligase activity"/>
    <property type="evidence" value="ECO:0007669"/>
    <property type="project" value="UniProtKB-KW"/>
</dbReference>
<evidence type="ECO:0000313" key="4">
    <source>
        <dbReference type="Proteomes" id="UP000287144"/>
    </source>
</evidence>
<name>A0A428SNY1_9HYPO</name>
<evidence type="ECO:0000256" key="1">
    <source>
        <dbReference type="ARBA" id="ARBA00022598"/>
    </source>
</evidence>
<accession>A0A428SNY1</accession>
<dbReference type="InterPro" id="IPR036736">
    <property type="entry name" value="ACP-like_sf"/>
</dbReference>
<dbReference type="Gene3D" id="3.30.300.30">
    <property type="match status" value="1"/>
</dbReference>
<protein>
    <recommendedName>
        <fullName evidence="2">Carrier domain-containing protein</fullName>
    </recommendedName>
</protein>
<dbReference type="Proteomes" id="UP000287144">
    <property type="component" value="Unassembled WGS sequence"/>
</dbReference>
<dbReference type="Pfam" id="PF00550">
    <property type="entry name" value="PP-binding"/>
    <property type="match status" value="1"/>
</dbReference>
<reference evidence="3 4" key="1">
    <citation type="submission" date="2017-06" db="EMBL/GenBank/DDBJ databases">
        <title>Comparative genomic analysis of Ambrosia Fusariam Clade fungi.</title>
        <authorList>
            <person name="Stajich J.E."/>
            <person name="Carrillo J."/>
            <person name="Kijimoto T."/>
            <person name="Eskalen A."/>
            <person name="O'Donnell K."/>
            <person name="Kasson M."/>
        </authorList>
    </citation>
    <scope>NUCLEOTIDE SEQUENCE [LARGE SCALE GENOMIC DNA]</scope>
    <source>
        <strain evidence="3 4">NRRL62579</strain>
    </source>
</reference>
<dbReference type="PANTHER" id="PTHR45527">
    <property type="entry name" value="NONRIBOSOMAL PEPTIDE SYNTHETASE"/>
    <property type="match status" value="1"/>
</dbReference>
<evidence type="ECO:0000259" key="2">
    <source>
        <dbReference type="Pfam" id="PF00550"/>
    </source>
</evidence>
<sequence length="186" mass="21049">MERALQCYTGQVVAELGSDASTGDQFVVLMLHIRSSQPRAESDDFPTWLHLLSPEVVQQLLQLRECATNNLIAAMMPIFWIPVNSPFPHNENSEIDRRAIKSWIVEFLSVSNNNTRNQYSALHLGQTHSDSASTQRLRNRDLGRTLIECWAKVFCVPDEEVNAELPFLHVGGDNISAIRFVSLLWS</sequence>
<dbReference type="GO" id="GO:0044550">
    <property type="term" value="P:secondary metabolite biosynthetic process"/>
    <property type="evidence" value="ECO:0007669"/>
    <property type="project" value="TreeGrafter"/>
</dbReference>
<comment type="caution">
    <text evidence="3">The sequence shown here is derived from an EMBL/GenBank/DDBJ whole genome shotgun (WGS) entry which is preliminary data.</text>
</comment>
<evidence type="ECO:0000313" key="3">
    <source>
        <dbReference type="EMBL" id="RSL91475.1"/>
    </source>
</evidence>
<gene>
    <name evidence="3" type="ORF">CEP52_014227</name>
</gene>
<feature type="domain" description="Carrier" evidence="2">
    <location>
        <begin position="145"/>
        <end position="184"/>
    </location>
</feature>
<organism evidence="3 4">
    <name type="scientific">Fusarium oligoseptatum</name>
    <dbReference type="NCBI Taxonomy" id="2604345"/>
    <lineage>
        <taxon>Eukaryota</taxon>
        <taxon>Fungi</taxon>
        <taxon>Dikarya</taxon>
        <taxon>Ascomycota</taxon>
        <taxon>Pezizomycotina</taxon>
        <taxon>Sordariomycetes</taxon>
        <taxon>Hypocreomycetidae</taxon>
        <taxon>Hypocreales</taxon>
        <taxon>Nectriaceae</taxon>
        <taxon>Fusarium</taxon>
        <taxon>Fusarium solani species complex</taxon>
    </lineage>
</organism>
<dbReference type="AlphaFoldDB" id="A0A428SNY1"/>
<dbReference type="GO" id="GO:0031177">
    <property type="term" value="F:phosphopantetheine binding"/>
    <property type="evidence" value="ECO:0007669"/>
    <property type="project" value="TreeGrafter"/>
</dbReference>
<dbReference type="PANTHER" id="PTHR45527:SF1">
    <property type="entry name" value="FATTY ACID SYNTHASE"/>
    <property type="match status" value="1"/>
</dbReference>
<dbReference type="SUPFAM" id="SSF47336">
    <property type="entry name" value="ACP-like"/>
    <property type="match status" value="1"/>
</dbReference>
<dbReference type="GO" id="GO:0005737">
    <property type="term" value="C:cytoplasm"/>
    <property type="evidence" value="ECO:0007669"/>
    <property type="project" value="TreeGrafter"/>
</dbReference>
<keyword evidence="4" id="KW-1185">Reference proteome</keyword>
<dbReference type="EMBL" id="NKCK01000217">
    <property type="protein sequence ID" value="RSL91475.1"/>
    <property type="molecule type" value="Genomic_DNA"/>
</dbReference>
<dbReference type="InterPro" id="IPR045851">
    <property type="entry name" value="AMP-bd_C_sf"/>
</dbReference>
<proteinExistence type="predicted"/>
<keyword evidence="1" id="KW-0436">Ligase</keyword>